<evidence type="ECO:0000313" key="2">
    <source>
        <dbReference type="Proteomes" id="UP000243629"/>
    </source>
</evidence>
<keyword evidence="2" id="KW-1185">Reference proteome</keyword>
<dbReference type="InterPro" id="IPR054635">
    <property type="entry name" value="PA1571-like"/>
</dbReference>
<evidence type="ECO:0000313" key="1">
    <source>
        <dbReference type="EMBL" id="SFM16864.1"/>
    </source>
</evidence>
<gene>
    <name evidence="1" type="ORF">SAMN05216217_101433</name>
</gene>
<reference evidence="2" key="1">
    <citation type="submission" date="2016-10" db="EMBL/GenBank/DDBJ databases">
        <authorList>
            <person name="Varghese N."/>
            <person name="Submissions S."/>
        </authorList>
    </citation>
    <scope>NUCLEOTIDE SEQUENCE [LARGE SCALE GENOMIC DNA]</scope>
    <source>
        <strain evidence="2">DSM 24213</strain>
    </source>
</reference>
<dbReference type="RefSeq" id="WP_093472003.1">
    <property type="nucleotide sequence ID" value="NZ_FOUI01000001.1"/>
</dbReference>
<accession>A0A1I4NMV1</accession>
<dbReference type="EMBL" id="FOUI01000001">
    <property type="protein sequence ID" value="SFM16864.1"/>
    <property type="molecule type" value="Genomic_DNA"/>
</dbReference>
<dbReference type="NCBIfam" id="NF045613">
    <property type="entry name" value="PA1571_fam"/>
    <property type="match status" value="1"/>
</dbReference>
<protein>
    <submittedName>
        <fullName evidence="1">Uncharacterized protein</fullName>
    </submittedName>
</protein>
<dbReference type="Proteomes" id="UP000243629">
    <property type="component" value="Unassembled WGS sequence"/>
</dbReference>
<organism evidence="1 2">
    <name type="scientific">Halopseudomonas yangmingensis</name>
    <dbReference type="NCBI Taxonomy" id="1720063"/>
    <lineage>
        <taxon>Bacteria</taxon>
        <taxon>Pseudomonadati</taxon>
        <taxon>Pseudomonadota</taxon>
        <taxon>Gammaproteobacteria</taxon>
        <taxon>Pseudomonadales</taxon>
        <taxon>Pseudomonadaceae</taxon>
        <taxon>Halopseudomonas</taxon>
    </lineage>
</organism>
<sequence length="62" mass="6771">MNAAARSTRNSLPFNPLASSPAAAGWLLDSEGREREITEQMILQACEQLEQLCLRAQPALSN</sequence>
<proteinExistence type="predicted"/>
<name>A0A1I4NMV1_9GAMM</name>
<dbReference type="AlphaFoldDB" id="A0A1I4NMV1"/>